<dbReference type="RefSeq" id="WP_222965661.1">
    <property type="nucleotide sequence ID" value="NZ_JAINZZ010000033.1"/>
</dbReference>
<dbReference type="Proteomes" id="UP000778578">
    <property type="component" value="Unassembled WGS sequence"/>
</dbReference>
<name>A0ABS7QBH6_9ACTN</name>
<accession>A0ABS7QBH6</accession>
<dbReference type="EMBL" id="JAINZZ010000033">
    <property type="protein sequence ID" value="MBY8880535.1"/>
    <property type="molecule type" value="Genomic_DNA"/>
</dbReference>
<evidence type="ECO:0008006" key="3">
    <source>
        <dbReference type="Google" id="ProtNLM"/>
    </source>
</evidence>
<comment type="caution">
    <text evidence="1">The sequence shown here is derived from an EMBL/GenBank/DDBJ whole genome shotgun (WGS) entry which is preliminary data.</text>
</comment>
<dbReference type="InterPro" id="IPR027417">
    <property type="entry name" value="P-loop_NTPase"/>
</dbReference>
<dbReference type="SUPFAM" id="SSF52540">
    <property type="entry name" value="P-loop containing nucleoside triphosphate hydrolases"/>
    <property type="match status" value="1"/>
</dbReference>
<sequence>MTSPAERLTHVRWIAGGTAAGKSALARVLAERHGLAVYDGDRAEHAWLSRTDPRRHPHLTAARNRPPGANWRGRTAEEVFSTMASLHGETVGFLVEDLLALAADRVTVVDYFGILPRHLAPLLLDRSHAVFLLPTPQFRRAALTARYADPARARATWGDQDPAATLAKRLARDALWDQEVRMQAGRIGLTTVEIDGGEPVTALADRVESAFGLPRR</sequence>
<reference evidence="1 2" key="1">
    <citation type="submission" date="2021-08" db="EMBL/GenBank/DDBJ databases">
        <title>WGS of actinomycetes from Thailand.</title>
        <authorList>
            <person name="Thawai C."/>
        </authorList>
    </citation>
    <scope>NUCLEOTIDE SEQUENCE [LARGE SCALE GENOMIC DNA]</scope>
    <source>
        <strain evidence="1 2">PLK6-54</strain>
    </source>
</reference>
<organism evidence="1 2">
    <name type="scientific">Actinacidiphila acidipaludis</name>
    <dbReference type="NCBI Taxonomy" id="2873382"/>
    <lineage>
        <taxon>Bacteria</taxon>
        <taxon>Bacillati</taxon>
        <taxon>Actinomycetota</taxon>
        <taxon>Actinomycetes</taxon>
        <taxon>Kitasatosporales</taxon>
        <taxon>Streptomycetaceae</taxon>
        <taxon>Actinacidiphila</taxon>
    </lineage>
</organism>
<proteinExistence type="predicted"/>
<keyword evidence="2" id="KW-1185">Reference proteome</keyword>
<gene>
    <name evidence="1" type="ORF">K7862_23280</name>
</gene>
<protein>
    <recommendedName>
        <fullName evidence="3">Dephospho-CoA kinase</fullName>
    </recommendedName>
</protein>
<evidence type="ECO:0000313" key="2">
    <source>
        <dbReference type="Proteomes" id="UP000778578"/>
    </source>
</evidence>
<evidence type="ECO:0000313" key="1">
    <source>
        <dbReference type="EMBL" id="MBY8880535.1"/>
    </source>
</evidence>
<dbReference type="Gene3D" id="3.40.50.300">
    <property type="entry name" value="P-loop containing nucleotide triphosphate hydrolases"/>
    <property type="match status" value="1"/>
</dbReference>